<name>A0A0H2S3Y8_9AGAM</name>
<dbReference type="InParanoid" id="A0A0H2S3Y8"/>
<accession>A0A0H2S3Y8</accession>
<dbReference type="EMBL" id="KQ085995">
    <property type="protein sequence ID" value="KLO11676.1"/>
    <property type="molecule type" value="Genomic_DNA"/>
</dbReference>
<keyword evidence="3" id="KW-1185">Reference proteome</keyword>
<evidence type="ECO:0000313" key="3">
    <source>
        <dbReference type="Proteomes" id="UP000053477"/>
    </source>
</evidence>
<organism evidence="2 3">
    <name type="scientific">Schizopora paradoxa</name>
    <dbReference type="NCBI Taxonomy" id="27342"/>
    <lineage>
        <taxon>Eukaryota</taxon>
        <taxon>Fungi</taxon>
        <taxon>Dikarya</taxon>
        <taxon>Basidiomycota</taxon>
        <taxon>Agaricomycotina</taxon>
        <taxon>Agaricomycetes</taxon>
        <taxon>Hymenochaetales</taxon>
        <taxon>Schizoporaceae</taxon>
        <taxon>Schizopora</taxon>
    </lineage>
</organism>
<feature type="region of interest" description="Disordered" evidence="1">
    <location>
        <begin position="98"/>
        <end position="130"/>
    </location>
</feature>
<protein>
    <submittedName>
        <fullName evidence="2">Uncharacterized protein</fullName>
    </submittedName>
</protein>
<gene>
    <name evidence="2" type="ORF">SCHPADRAFT_998747</name>
</gene>
<reference evidence="2 3" key="1">
    <citation type="submission" date="2015-04" db="EMBL/GenBank/DDBJ databases">
        <title>Complete genome sequence of Schizopora paradoxa KUC8140, a cosmopolitan wood degrader in East Asia.</title>
        <authorList>
            <consortium name="DOE Joint Genome Institute"/>
            <person name="Min B."/>
            <person name="Park H."/>
            <person name="Jang Y."/>
            <person name="Kim J.-J."/>
            <person name="Kim K.H."/>
            <person name="Pangilinan J."/>
            <person name="Lipzen A."/>
            <person name="Riley R."/>
            <person name="Grigoriev I.V."/>
            <person name="Spatafora J.W."/>
            <person name="Choi I.-G."/>
        </authorList>
    </citation>
    <scope>NUCLEOTIDE SEQUENCE [LARGE SCALE GENOMIC DNA]</scope>
    <source>
        <strain evidence="2 3">KUC8140</strain>
    </source>
</reference>
<evidence type="ECO:0000313" key="2">
    <source>
        <dbReference type="EMBL" id="KLO11676.1"/>
    </source>
</evidence>
<dbReference type="Proteomes" id="UP000053477">
    <property type="component" value="Unassembled WGS sequence"/>
</dbReference>
<evidence type="ECO:0000256" key="1">
    <source>
        <dbReference type="SAM" id="MobiDB-lite"/>
    </source>
</evidence>
<dbReference type="AlphaFoldDB" id="A0A0H2S3Y8"/>
<proteinExistence type="predicted"/>
<sequence>MSLEAEFTKAIDDAFQCLLEQKKLGIESQERREEIFKASLKPFFRGRIDEELEEFPFQAVLDIFYKYEPIEWKDMDPPMHKAIHVILSLSSKTAHLNLSESPSVSRTQPETNSPTPSIPKNNLFKSISNQDPSYNENDVADLKANPSQAQINATLAPLLDLQAIPDTILEKLRILRVAQARFLRLEADLKDAMDSFYQNEPSKEDPQAYKAYLVECDADITRKSEELTKVHKALQVISDDVLADIKNLEDGLTNINSNVIKLMNHKAD</sequence>